<reference evidence="1" key="1">
    <citation type="submission" date="2022-10" db="EMBL/GenBank/DDBJ databases">
        <authorList>
            <person name="Chen Y."/>
            <person name="Dougan E. K."/>
            <person name="Chan C."/>
            <person name="Rhodes N."/>
            <person name="Thang M."/>
        </authorList>
    </citation>
    <scope>NUCLEOTIDE SEQUENCE</scope>
</reference>
<protein>
    <submittedName>
        <fullName evidence="3">SET domain-containing protein</fullName>
    </submittedName>
</protein>
<accession>A0A9P1FVR8</accession>
<evidence type="ECO:0000313" key="1">
    <source>
        <dbReference type="EMBL" id="CAI3989946.1"/>
    </source>
</evidence>
<gene>
    <name evidence="1" type="ORF">C1SCF055_LOCUS16971</name>
</gene>
<dbReference type="PANTHER" id="PTHR13271:SF151">
    <property type="entry name" value="SET DOMAIN-CONTAINING PROTEIN 4"/>
    <property type="match status" value="1"/>
</dbReference>
<dbReference type="Gene3D" id="3.90.1410.10">
    <property type="entry name" value="set domain protein methyltransferase, domain 1"/>
    <property type="match status" value="1"/>
</dbReference>
<sequence length="296" mass="33308">MSQPSQPTAEEEFLRWVVDIGALGLHQVSITYLEKNGVLVRSLVAAKEVTEPILLPRSLLLMAENDMDLAWRLARERFRMDDGQASSLAPWIRILPSEEMLKEYHVAYASDNVLETFAALPLTSRVQHWKQSVCDVWQDRKSEFMDVSFDAFKWAATILQTRVFRPPPSFSFMPVADMMNTSLMPNMEVYDSLELEEAPEDITNSPASASSNMGYYGLLPLREIMPGEELTQAYCAVDNSERLFRCGFLLPGNPTAVEPLSRTSVEAMCRQAESLEGPRDLLESLRALALEHAEAA</sequence>
<proteinExistence type="predicted"/>
<evidence type="ECO:0000313" key="2">
    <source>
        <dbReference type="EMBL" id="CAL1143321.1"/>
    </source>
</evidence>
<dbReference type="EMBL" id="CAMXCT020001423">
    <property type="protein sequence ID" value="CAL1143321.1"/>
    <property type="molecule type" value="Genomic_DNA"/>
</dbReference>
<keyword evidence="4" id="KW-1185">Reference proteome</keyword>
<dbReference type="CDD" id="cd10527">
    <property type="entry name" value="SET_LSMT"/>
    <property type="match status" value="1"/>
</dbReference>
<comment type="caution">
    <text evidence="1">The sequence shown here is derived from an EMBL/GenBank/DDBJ whole genome shotgun (WGS) entry which is preliminary data.</text>
</comment>
<dbReference type="OrthoDB" id="441812at2759"/>
<dbReference type="EMBL" id="CAMXCT010001423">
    <property type="protein sequence ID" value="CAI3989946.1"/>
    <property type="molecule type" value="Genomic_DNA"/>
</dbReference>
<organism evidence="1">
    <name type="scientific">Cladocopium goreaui</name>
    <dbReference type="NCBI Taxonomy" id="2562237"/>
    <lineage>
        <taxon>Eukaryota</taxon>
        <taxon>Sar</taxon>
        <taxon>Alveolata</taxon>
        <taxon>Dinophyceae</taxon>
        <taxon>Suessiales</taxon>
        <taxon>Symbiodiniaceae</taxon>
        <taxon>Cladocopium</taxon>
    </lineage>
</organism>
<name>A0A9P1FVR8_9DINO</name>
<dbReference type="AlphaFoldDB" id="A0A9P1FVR8"/>
<dbReference type="Proteomes" id="UP001152797">
    <property type="component" value="Unassembled WGS sequence"/>
</dbReference>
<evidence type="ECO:0000313" key="3">
    <source>
        <dbReference type="EMBL" id="CAL4777258.1"/>
    </source>
</evidence>
<dbReference type="SUPFAM" id="SSF82199">
    <property type="entry name" value="SET domain"/>
    <property type="match status" value="1"/>
</dbReference>
<dbReference type="GO" id="GO:0016279">
    <property type="term" value="F:protein-lysine N-methyltransferase activity"/>
    <property type="evidence" value="ECO:0007669"/>
    <property type="project" value="TreeGrafter"/>
</dbReference>
<dbReference type="InterPro" id="IPR050600">
    <property type="entry name" value="SETD3_SETD6_MTase"/>
</dbReference>
<dbReference type="InterPro" id="IPR046341">
    <property type="entry name" value="SET_dom_sf"/>
</dbReference>
<reference evidence="2" key="2">
    <citation type="submission" date="2024-04" db="EMBL/GenBank/DDBJ databases">
        <authorList>
            <person name="Chen Y."/>
            <person name="Shah S."/>
            <person name="Dougan E. K."/>
            <person name="Thang M."/>
            <person name="Chan C."/>
        </authorList>
    </citation>
    <scope>NUCLEOTIDE SEQUENCE [LARGE SCALE GENOMIC DNA]</scope>
</reference>
<dbReference type="PANTHER" id="PTHR13271">
    <property type="entry name" value="UNCHARACTERIZED PUTATIVE METHYLTRANSFERASE"/>
    <property type="match status" value="1"/>
</dbReference>
<evidence type="ECO:0000313" key="4">
    <source>
        <dbReference type="Proteomes" id="UP001152797"/>
    </source>
</evidence>
<dbReference type="EMBL" id="CAMXCT030001423">
    <property type="protein sequence ID" value="CAL4777258.1"/>
    <property type="molecule type" value="Genomic_DNA"/>
</dbReference>